<protein>
    <submittedName>
        <fullName evidence="3">Histidine ammonia-lyase</fullName>
    </submittedName>
</protein>
<gene>
    <name evidence="3" type="ORF">APR40_13045</name>
    <name evidence="2" type="ORF">BHS39_13080</name>
</gene>
<evidence type="ECO:0000313" key="4">
    <source>
        <dbReference type="Proteomes" id="UP000176009"/>
    </source>
</evidence>
<dbReference type="EMBL" id="LKTR01000024">
    <property type="protein sequence ID" value="PKD18124.1"/>
    <property type="molecule type" value="Genomic_DNA"/>
</dbReference>
<reference evidence="2 4" key="2">
    <citation type="submission" date="2016-09" db="EMBL/GenBank/DDBJ databases">
        <title>Genome Sequence of Salegentibacter salarius,Isolated from a Marine Solar Saltern of the Yellow Sea in South Korea.</title>
        <authorList>
            <person name="Zheng Q."/>
            <person name="Liu Y."/>
        </authorList>
    </citation>
    <scope>NUCLEOTIDE SEQUENCE [LARGE SCALE GENOMIC DNA]</scope>
    <source>
        <strain evidence="2 4">KCTC 12974</strain>
    </source>
</reference>
<dbReference type="OrthoDB" id="9806955at2"/>
<dbReference type="EMBL" id="MJBR01000020">
    <property type="protein sequence ID" value="OEY72419.1"/>
    <property type="molecule type" value="Genomic_DNA"/>
</dbReference>
<comment type="caution">
    <text evidence="3">The sequence shown here is derived from an EMBL/GenBank/DDBJ whole genome shotgun (WGS) entry which is preliminary data.</text>
</comment>
<evidence type="ECO:0000313" key="2">
    <source>
        <dbReference type="EMBL" id="OEY72419.1"/>
    </source>
</evidence>
<dbReference type="Gene3D" id="1.10.275.10">
    <property type="entry name" value="Fumarase/aspartase (N-terminal domain)"/>
    <property type="match status" value="1"/>
</dbReference>
<dbReference type="AlphaFoldDB" id="A0A2N0TTR5"/>
<dbReference type="Proteomes" id="UP000232533">
    <property type="component" value="Unassembled WGS sequence"/>
</dbReference>
<keyword evidence="4" id="KW-1185">Reference proteome</keyword>
<evidence type="ECO:0000256" key="1">
    <source>
        <dbReference type="ARBA" id="ARBA00023239"/>
    </source>
</evidence>
<dbReference type="PANTHER" id="PTHR10362">
    <property type="entry name" value="HISTIDINE AMMONIA-LYASE"/>
    <property type="match status" value="1"/>
</dbReference>
<dbReference type="SUPFAM" id="SSF48557">
    <property type="entry name" value="L-aspartase-like"/>
    <property type="match status" value="1"/>
</dbReference>
<dbReference type="RefSeq" id="WP_070054284.1">
    <property type="nucleotide sequence ID" value="NZ_FVZF01000027.1"/>
</dbReference>
<evidence type="ECO:0000313" key="3">
    <source>
        <dbReference type="EMBL" id="PKD18124.1"/>
    </source>
</evidence>
<dbReference type="CDD" id="cd00332">
    <property type="entry name" value="PAL-HAL"/>
    <property type="match status" value="1"/>
</dbReference>
<proteinExistence type="predicted"/>
<dbReference type="GO" id="GO:0016841">
    <property type="term" value="F:ammonia-lyase activity"/>
    <property type="evidence" value="ECO:0007669"/>
    <property type="project" value="UniProtKB-ARBA"/>
</dbReference>
<dbReference type="InterPro" id="IPR008948">
    <property type="entry name" value="L-Aspartase-like"/>
</dbReference>
<dbReference type="FunFam" id="1.10.275.10:FF:000005">
    <property type="entry name" value="Histidine ammonia-lyase"/>
    <property type="match status" value="1"/>
</dbReference>
<keyword evidence="1 3" id="KW-0456">Lyase</keyword>
<dbReference type="Pfam" id="PF00221">
    <property type="entry name" value="Lyase_aromatic"/>
    <property type="match status" value="1"/>
</dbReference>
<dbReference type="InterPro" id="IPR024083">
    <property type="entry name" value="Fumarase/histidase_N"/>
</dbReference>
<sequence>MLQINNTLSLDDFHKVLFENTEIQPTSKNLEKIDASFKFLKEFSKNKVIYGVNTGFGPMAQYKIKDKDRIQLQYNLIRSHASGAGKPMEPLYVKALMLARLNTLSLGKSGVHRSVSEVMQQLINKNITPLIFEHGGVGASGDLVQLAHLALVLIGEGEVFYKGKRRETKEVFSEENISPIEIEIREGLALMNGTSAMTGIGIVNIIYAKRLLNWSVFCSAAINEIVQAYDDHLSEELNAAKQHHGQQKIAERMRDHLKDSKLTRDRNEHLYNDKADKNTYFKEKVQEYYSLRCVPQILGPVYDTIEHTAKILIEEVNSANDNPIIDVENEHVYHGGNFHGDYVALEMDKLKLVVTKLSMLAERQLNYLLNNKLNDILPPFVNLGKLGLNFGMQGAQFTAVSTTAENQTLSNPMYIHSIPNNNDNQDIVSMGTNAANITKTVIDNAFEVLSVELITIVQALRYLNFDEKLSNKTRQVLEEMNQIIPEIKEDSPLYKTNAEVKEYLKNNDVYK</sequence>
<dbReference type="Gene3D" id="1.20.200.10">
    <property type="entry name" value="Fumarase/aspartase (Central domain)"/>
    <property type="match status" value="1"/>
</dbReference>
<accession>A0A2N0TTR5</accession>
<name>A0A2N0TTR5_9FLAO</name>
<dbReference type="Proteomes" id="UP000176009">
    <property type="component" value="Unassembled WGS sequence"/>
</dbReference>
<dbReference type="InterPro" id="IPR001106">
    <property type="entry name" value="Aromatic_Lyase"/>
</dbReference>
<reference evidence="3 5" key="1">
    <citation type="submission" date="2015-10" db="EMBL/GenBank/DDBJ databases">
        <title>Draft genome sequence of Salegentibacter salinarum KCTC 12975.</title>
        <authorList>
            <person name="Lin W."/>
            <person name="Zheng Q."/>
        </authorList>
    </citation>
    <scope>NUCLEOTIDE SEQUENCE [LARGE SCALE GENOMIC DNA]</scope>
    <source>
        <strain evidence="3 5">KCTC 12974</strain>
    </source>
</reference>
<evidence type="ECO:0000313" key="5">
    <source>
        <dbReference type="Proteomes" id="UP000232533"/>
    </source>
</evidence>
<organism evidence="3 5">
    <name type="scientific">Salegentibacter salarius</name>
    <dbReference type="NCBI Taxonomy" id="435906"/>
    <lineage>
        <taxon>Bacteria</taxon>
        <taxon>Pseudomonadati</taxon>
        <taxon>Bacteroidota</taxon>
        <taxon>Flavobacteriia</taxon>
        <taxon>Flavobacteriales</taxon>
        <taxon>Flavobacteriaceae</taxon>
        <taxon>Salegentibacter</taxon>
    </lineage>
</organism>